<comment type="caution">
    <text evidence="1">The sequence shown here is derived from an EMBL/GenBank/DDBJ whole genome shotgun (WGS) entry which is preliminary data.</text>
</comment>
<gene>
    <name evidence="1" type="ORF">DPX16_22818</name>
</gene>
<accession>A0A3N0ZAK6</accession>
<keyword evidence="2" id="KW-1185">Reference proteome</keyword>
<dbReference type="Proteomes" id="UP000281406">
    <property type="component" value="Unassembled WGS sequence"/>
</dbReference>
<sequence length="109" mass="12299">MAEFDRFPGHGLEDVGVEEEVKYYAAFTPPRIYRNLEITTHDVIFGAVHVFGLGIMHFHGTTINTYESTAVRWYSGHVPLKYIDHHIFTSVSPEQLLVSTGSLPEAVVH</sequence>
<proteinExistence type="predicted"/>
<dbReference type="EMBL" id="RJVU01001088">
    <property type="protein sequence ID" value="ROL55342.1"/>
    <property type="molecule type" value="Genomic_DNA"/>
</dbReference>
<name>A0A3N0ZAK6_ANAGA</name>
<dbReference type="AlphaFoldDB" id="A0A3N0ZAK6"/>
<evidence type="ECO:0000313" key="1">
    <source>
        <dbReference type="EMBL" id="ROL55342.1"/>
    </source>
</evidence>
<reference evidence="1 2" key="1">
    <citation type="submission" date="2018-10" db="EMBL/GenBank/DDBJ databases">
        <title>Genome assembly for a Yunnan-Guizhou Plateau 3E fish, Anabarilius grahami (Regan), and its evolutionary and genetic applications.</title>
        <authorList>
            <person name="Jiang W."/>
        </authorList>
    </citation>
    <scope>NUCLEOTIDE SEQUENCE [LARGE SCALE GENOMIC DNA]</scope>
    <source>
        <strain evidence="1">AG-KIZ</strain>
        <tissue evidence="1">Muscle</tissue>
    </source>
</reference>
<organism evidence="1 2">
    <name type="scientific">Anabarilius grahami</name>
    <name type="common">Kanglang fish</name>
    <name type="synonym">Barilius grahami</name>
    <dbReference type="NCBI Taxonomy" id="495550"/>
    <lineage>
        <taxon>Eukaryota</taxon>
        <taxon>Metazoa</taxon>
        <taxon>Chordata</taxon>
        <taxon>Craniata</taxon>
        <taxon>Vertebrata</taxon>
        <taxon>Euteleostomi</taxon>
        <taxon>Actinopterygii</taxon>
        <taxon>Neopterygii</taxon>
        <taxon>Teleostei</taxon>
        <taxon>Ostariophysi</taxon>
        <taxon>Cypriniformes</taxon>
        <taxon>Xenocyprididae</taxon>
        <taxon>Xenocypridinae</taxon>
        <taxon>Xenocypridinae incertae sedis</taxon>
        <taxon>Anabarilius</taxon>
    </lineage>
</organism>
<evidence type="ECO:0000313" key="2">
    <source>
        <dbReference type="Proteomes" id="UP000281406"/>
    </source>
</evidence>
<protein>
    <submittedName>
        <fullName evidence="1">Uncharacterized protein</fullName>
    </submittedName>
</protein>